<dbReference type="GeneID" id="79265618"/>
<name>A0ABD5ZK61_9EURY</name>
<dbReference type="RefSeq" id="WP_276234947.1">
    <property type="nucleotide sequence ID" value="NZ_CP119802.1"/>
</dbReference>
<protein>
    <recommendedName>
        <fullName evidence="3">Beta-1,4-mannosyl-glycoprotein beta-1,4-N-acetylglucosaminyltransferase</fullName>
    </recommendedName>
</protein>
<dbReference type="AlphaFoldDB" id="A0ABD5ZK61"/>
<dbReference type="PANTHER" id="PTHR12224">
    <property type="entry name" value="BETA-1,4-MANNOSYL-GLYCOPROTEIN BETA-1,4-N-ACETYLGLUCOSAMINYL-TRANSFERASE"/>
    <property type="match status" value="1"/>
</dbReference>
<evidence type="ECO:0000313" key="1">
    <source>
        <dbReference type="EMBL" id="MFC7233956.1"/>
    </source>
</evidence>
<comment type="caution">
    <text evidence="1">The sequence shown here is derived from an EMBL/GenBank/DDBJ whole genome shotgun (WGS) entry which is preliminary data.</text>
</comment>
<keyword evidence="2" id="KW-1185">Reference proteome</keyword>
<reference evidence="1 2" key="1">
    <citation type="journal article" date="2019" name="Int. J. Syst. Evol. Microbiol.">
        <title>The Global Catalogue of Microorganisms (GCM) 10K type strain sequencing project: providing services to taxonomists for standard genome sequencing and annotation.</title>
        <authorList>
            <consortium name="The Broad Institute Genomics Platform"/>
            <consortium name="The Broad Institute Genome Sequencing Center for Infectious Disease"/>
            <person name="Wu L."/>
            <person name="Ma J."/>
        </authorList>
    </citation>
    <scope>NUCLEOTIDE SEQUENCE [LARGE SCALE GENOMIC DNA]</scope>
    <source>
        <strain evidence="1 2">DT85</strain>
    </source>
</reference>
<dbReference type="Pfam" id="PF04724">
    <property type="entry name" value="Glyco_transf_17"/>
    <property type="match status" value="2"/>
</dbReference>
<organism evidence="1 2">
    <name type="scientific">Halosegnis marinus</name>
    <dbReference type="NCBI Taxonomy" id="3034023"/>
    <lineage>
        <taxon>Archaea</taxon>
        <taxon>Methanobacteriati</taxon>
        <taxon>Methanobacteriota</taxon>
        <taxon>Stenosarchaea group</taxon>
        <taxon>Halobacteria</taxon>
        <taxon>Halobacteriales</taxon>
        <taxon>Natronomonadaceae</taxon>
        <taxon>Halosegnis</taxon>
    </lineage>
</organism>
<evidence type="ECO:0008006" key="3">
    <source>
        <dbReference type="Google" id="ProtNLM"/>
    </source>
</evidence>
<gene>
    <name evidence="1" type="ORF">ACFQJ4_01365</name>
</gene>
<dbReference type="PANTHER" id="PTHR12224:SF0">
    <property type="entry name" value="BETA-1,4-MANNOSYL-GLYCOPROTEIN 4-BETA-N-ACETYLGLUCOSAMINYLTRANSFERASE"/>
    <property type="match status" value="1"/>
</dbReference>
<dbReference type="Proteomes" id="UP001596398">
    <property type="component" value="Unassembled WGS sequence"/>
</dbReference>
<dbReference type="InterPro" id="IPR006813">
    <property type="entry name" value="Glyco_trans_17"/>
</dbReference>
<dbReference type="EMBL" id="JBHTAP010000001">
    <property type="protein sequence ID" value="MFC7233956.1"/>
    <property type="molecule type" value="Genomic_DNA"/>
</dbReference>
<accession>A0ABD5ZK61</accession>
<sequence length="329" mass="38503">MLSKLSTAIRTLREDGAVSLLKHIRSDLFPARDRLREARGPSTDIYDCFIFYNEVEVLKLRLNELDDVVDKFVLVEATETFQGDDKELHFEQNREQFADFEDRIIHHVVEYPENLTSAWEREYYLRDSIHEALKIKSNISPEDELIISDADEVPRPRAVERGVNTSGIKILSQSLHYYYFNYVLDGGSLWLGPVMSKYRDLTSPQDFRDRYTQHREDIGGVPERPYLFVLQLLLSVGNQRRVTILPDAGWHFSYIGDVEYMIDKIETFSHTELNEEQFKDRERIERAIANGRDLFGEGLRFNAIDVGERLPAYLRVNEAEFSDYLYRDG</sequence>
<proteinExistence type="predicted"/>
<evidence type="ECO:0000313" key="2">
    <source>
        <dbReference type="Proteomes" id="UP001596398"/>
    </source>
</evidence>